<organism evidence="1 2">
    <name type="scientific">Rubellimicrobium aerolatum</name>
    <dbReference type="NCBI Taxonomy" id="490979"/>
    <lineage>
        <taxon>Bacteria</taxon>
        <taxon>Pseudomonadati</taxon>
        <taxon>Pseudomonadota</taxon>
        <taxon>Alphaproteobacteria</taxon>
        <taxon>Rhodobacterales</taxon>
        <taxon>Roseobacteraceae</taxon>
        <taxon>Rubellimicrobium</taxon>
    </lineage>
</organism>
<sequence length="182" mass="20367">MFGGNTLKICKHFINHESYLETYGAHPLATVTAERDQDGVPVRFVSSANKTSELLASEFRNQYDQFRQKHKRENLSIQKSIVLDDETVMSFDMCAVAATVHLSKITSNENLQVTFVVGFMRMLADSDDCLIILALAQSVSLIRWSSKIRAELGTEIVENVWTLANCMNGAMAAHERHGLEVS</sequence>
<name>A0ABW0S8U6_9RHOB</name>
<gene>
    <name evidence="1" type="ORF">ACFPOC_02845</name>
</gene>
<reference evidence="2" key="1">
    <citation type="journal article" date="2019" name="Int. J. Syst. Evol. Microbiol.">
        <title>The Global Catalogue of Microorganisms (GCM) 10K type strain sequencing project: providing services to taxonomists for standard genome sequencing and annotation.</title>
        <authorList>
            <consortium name="The Broad Institute Genomics Platform"/>
            <consortium name="The Broad Institute Genome Sequencing Center for Infectious Disease"/>
            <person name="Wu L."/>
            <person name="Ma J."/>
        </authorList>
    </citation>
    <scope>NUCLEOTIDE SEQUENCE [LARGE SCALE GENOMIC DNA]</scope>
    <source>
        <strain evidence="2">KACC 11588</strain>
    </source>
</reference>
<protein>
    <submittedName>
        <fullName evidence="1">Uncharacterized protein</fullName>
    </submittedName>
</protein>
<proteinExistence type="predicted"/>
<comment type="caution">
    <text evidence="1">The sequence shown here is derived from an EMBL/GenBank/DDBJ whole genome shotgun (WGS) entry which is preliminary data.</text>
</comment>
<accession>A0ABW0S8U6</accession>
<evidence type="ECO:0000313" key="1">
    <source>
        <dbReference type="EMBL" id="MFC5565350.1"/>
    </source>
</evidence>
<evidence type="ECO:0000313" key="2">
    <source>
        <dbReference type="Proteomes" id="UP001596056"/>
    </source>
</evidence>
<keyword evidence="2" id="KW-1185">Reference proteome</keyword>
<dbReference type="EMBL" id="JBHSNA010000002">
    <property type="protein sequence ID" value="MFC5565350.1"/>
    <property type="molecule type" value="Genomic_DNA"/>
</dbReference>
<dbReference type="RefSeq" id="WP_209837695.1">
    <property type="nucleotide sequence ID" value="NZ_JAGGJP010000002.1"/>
</dbReference>
<dbReference type="Proteomes" id="UP001596056">
    <property type="component" value="Unassembled WGS sequence"/>
</dbReference>